<feature type="compositionally biased region" description="Polar residues" evidence="1">
    <location>
        <begin position="95"/>
        <end position="109"/>
    </location>
</feature>
<feature type="compositionally biased region" description="Polar residues" evidence="1">
    <location>
        <begin position="60"/>
        <end position="88"/>
    </location>
</feature>
<accession>A0A9Q3BL47</accession>
<feature type="region of interest" description="Disordered" evidence="1">
    <location>
        <begin position="60"/>
        <end position="143"/>
    </location>
</feature>
<keyword evidence="3" id="KW-1185">Reference proteome</keyword>
<reference evidence="2" key="1">
    <citation type="submission" date="2021-03" db="EMBL/GenBank/DDBJ databases">
        <title>Draft genome sequence of rust myrtle Austropuccinia psidii MF-1, a brazilian biotype.</title>
        <authorList>
            <person name="Quecine M.C."/>
            <person name="Pachon D.M.R."/>
            <person name="Bonatelli M.L."/>
            <person name="Correr F.H."/>
            <person name="Franceschini L.M."/>
            <person name="Leite T.F."/>
            <person name="Margarido G.R.A."/>
            <person name="Almeida C.A."/>
            <person name="Ferrarezi J.A."/>
            <person name="Labate C.A."/>
        </authorList>
    </citation>
    <scope>NUCLEOTIDE SEQUENCE</scope>
    <source>
        <strain evidence="2">MF-1</strain>
    </source>
</reference>
<evidence type="ECO:0000256" key="1">
    <source>
        <dbReference type="SAM" id="MobiDB-lite"/>
    </source>
</evidence>
<sequence length="155" mass="16507">MSSSNPRKSHSGSVHESDSESSIEYVRTTQSPMSPNIPLTTPIAPSMNVSGLNIDVGKATSQTSSTCSIPNISVTPILPNPTNTQMQVSEGLGSTPESSSKANPQSKYSQDFLLNPGWNPVTSQEPFGQSKQPNLNIPSGSQVHVCHEKLVDDGW</sequence>
<protein>
    <submittedName>
        <fullName evidence="2">Uncharacterized protein</fullName>
    </submittedName>
</protein>
<dbReference type="EMBL" id="AVOT02001478">
    <property type="protein sequence ID" value="MBW0467068.1"/>
    <property type="molecule type" value="Genomic_DNA"/>
</dbReference>
<dbReference type="AlphaFoldDB" id="A0A9Q3BL47"/>
<proteinExistence type="predicted"/>
<feature type="compositionally biased region" description="Polar residues" evidence="1">
    <location>
        <begin position="27"/>
        <end position="39"/>
    </location>
</feature>
<feature type="compositionally biased region" description="Polar residues" evidence="1">
    <location>
        <begin position="120"/>
        <end position="142"/>
    </location>
</feature>
<feature type="region of interest" description="Disordered" evidence="1">
    <location>
        <begin position="1"/>
        <end position="42"/>
    </location>
</feature>
<evidence type="ECO:0000313" key="2">
    <source>
        <dbReference type="EMBL" id="MBW0467068.1"/>
    </source>
</evidence>
<gene>
    <name evidence="2" type="ORF">O181_006783</name>
</gene>
<organism evidence="2 3">
    <name type="scientific">Austropuccinia psidii MF-1</name>
    <dbReference type="NCBI Taxonomy" id="1389203"/>
    <lineage>
        <taxon>Eukaryota</taxon>
        <taxon>Fungi</taxon>
        <taxon>Dikarya</taxon>
        <taxon>Basidiomycota</taxon>
        <taxon>Pucciniomycotina</taxon>
        <taxon>Pucciniomycetes</taxon>
        <taxon>Pucciniales</taxon>
        <taxon>Sphaerophragmiaceae</taxon>
        <taxon>Austropuccinia</taxon>
    </lineage>
</organism>
<dbReference type="Proteomes" id="UP000765509">
    <property type="component" value="Unassembled WGS sequence"/>
</dbReference>
<name>A0A9Q3BL47_9BASI</name>
<evidence type="ECO:0000313" key="3">
    <source>
        <dbReference type="Proteomes" id="UP000765509"/>
    </source>
</evidence>
<comment type="caution">
    <text evidence="2">The sequence shown here is derived from an EMBL/GenBank/DDBJ whole genome shotgun (WGS) entry which is preliminary data.</text>
</comment>